<accession>A0A6A6ZVV6</accession>
<sequence>MAQDTPSLVLRDADSGEPLPAEERDDPTLRDAIYSVERYYLTYGLLPLEYSHGISSEDIITPATAPHPDLIMALVGPGAPHTLSGKEGAQELGRRIDQWGQLKDGKLGHRQKSRSASHTQAATQQGRGGLASGLADGFTTPLSLRQPAPISTRVRTNSDASRPPRGTLDDTRWVALPTAQETLIYLMGRAENVQTAIDLALSKTEVAVSYLINLAKVSMHRLNQAWKTDYYEIYDFPDVGDFDDVIGSLEARGVNEGTKHLTLESLFVFLDTAREFRLGILKGHHRLRKILKCPPYDRDLTDSNKKKTTATTKAIVKWAPEAHREAIRAYKDILLSLEKVRVKVRALEESIALVDSAMMQKWEEADDKQKGHIIEKLFKEAMDPEKKVNLDKLAFRRMMYVQRTLITLAPTRSFCALVHTFEKGLHEAWVALCDMAPDRKAT</sequence>
<name>A0A6A6ZVV6_9PLEO</name>
<gene>
    <name evidence="2" type="ORF">CC86DRAFT_408105</name>
</gene>
<dbReference type="AlphaFoldDB" id="A0A6A6ZVV6"/>
<proteinExistence type="predicted"/>
<keyword evidence="3" id="KW-1185">Reference proteome</keyword>
<dbReference type="EMBL" id="MU006229">
    <property type="protein sequence ID" value="KAF2824966.1"/>
    <property type="molecule type" value="Genomic_DNA"/>
</dbReference>
<reference evidence="2" key="1">
    <citation type="journal article" date="2020" name="Stud. Mycol.">
        <title>101 Dothideomycetes genomes: a test case for predicting lifestyles and emergence of pathogens.</title>
        <authorList>
            <person name="Haridas S."/>
            <person name="Albert R."/>
            <person name="Binder M."/>
            <person name="Bloem J."/>
            <person name="Labutti K."/>
            <person name="Salamov A."/>
            <person name="Andreopoulos B."/>
            <person name="Baker S."/>
            <person name="Barry K."/>
            <person name="Bills G."/>
            <person name="Bluhm B."/>
            <person name="Cannon C."/>
            <person name="Castanera R."/>
            <person name="Culley D."/>
            <person name="Daum C."/>
            <person name="Ezra D."/>
            <person name="Gonzalez J."/>
            <person name="Henrissat B."/>
            <person name="Kuo A."/>
            <person name="Liang C."/>
            <person name="Lipzen A."/>
            <person name="Lutzoni F."/>
            <person name="Magnuson J."/>
            <person name="Mondo S."/>
            <person name="Nolan M."/>
            <person name="Ohm R."/>
            <person name="Pangilinan J."/>
            <person name="Park H.-J."/>
            <person name="Ramirez L."/>
            <person name="Alfaro M."/>
            <person name="Sun H."/>
            <person name="Tritt A."/>
            <person name="Yoshinaga Y."/>
            <person name="Zwiers L.-H."/>
            <person name="Turgeon B."/>
            <person name="Goodwin S."/>
            <person name="Spatafora J."/>
            <person name="Crous P."/>
            <person name="Grigoriev I."/>
        </authorList>
    </citation>
    <scope>NUCLEOTIDE SEQUENCE</scope>
    <source>
        <strain evidence="2">CBS 113818</strain>
    </source>
</reference>
<feature type="region of interest" description="Disordered" evidence="1">
    <location>
        <begin position="1"/>
        <end position="27"/>
    </location>
</feature>
<evidence type="ECO:0000256" key="1">
    <source>
        <dbReference type="SAM" id="MobiDB-lite"/>
    </source>
</evidence>
<protein>
    <submittedName>
        <fullName evidence="2">Uncharacterized protein</fullName>
    </submittedName>
</protein>
<evidence type="ECO:0000313" key="2">
    <source>
        <dbReference type="EMBL" id="KAF2824966.1"/>
    </source>
</evidence>
<organism evidence="2 3">
    <name type="scientific">Ophiobolus disseminans</name>
    <dbReference type="NCBI Taxonomy" id="1469910"/>
    <lineage>
        <taxon>Eukaryota</taxon>
        <taxon>Fungi</taxon>
        <taxon>Dikarya</taxon>
        <taxon>Ascomycota</taxon>
        <taxon>Pezizomycotina</taxon>
        <taxon>Dothideomycetes</taxon>
        <taxon>Pleosporomycetidae</taxon>
        <taxon>Pleosporales</taxon>
        <taxon>Pleosporineae</taxon>
        <taxon>Phaeosphaeriaceae</taxon>
        <taxon>Ophiobolus</taxon>
    </lineage>
</organism>
<feature type="region of interest" description="Disordered" evidence="1">
    <location>
        <begin position="104"/>
        <end position="169"/>
    </location>
</feature>
<dbReference type="Proteomes" id="UP000799424">
    <property type="component" value="Unassembled WGS sequence"/>
</dbReference>
<feature type="compositionally biased region" description="Polar residues" evidence="1">
    <location>
        <begin position="116"/>
        <end position="125"/>
    </location>
</feature>
<evidence type="ECO:0000313" key="3">
    <source>
        <dbReference type="Proteomes" id="UP000799424"/>
    </source>
</evidence>